<proteinExistence type="inferred from homology"/>
<dbReference type="NCBIfam" id="TIGR02429">
    <property type="entry name" value="pcaI_scoA_fam"/>
    <property type="match status" value="1"/>
</dbReference>
<evidence type="ECO:0000313" key="3">
    <source>
        <dbReference type="EMBL" id="SKC86197.1"/>
    </source>
</evidence>
<evidence type="ECO:0000256" key="1">
    <source>
        <dbReference type="ARBA" id="ARBA00005612"/>
    </source>
</evidence>
<dbReference type="PANTHER" id="PTHR13707:SF60">
    <property type="entry name" value="ACETATE COA-TRANSFERASE SUBUNIT ALPHA"/>
    <property type="match status" value="1"/>
</dbReference>
<dbReference type="GO" id="GO:0008410">
    <property type="term" value="F:CoA-transferase activity"/>
    <property type="evidence" value="ECO:0007669"/>
    <property type="project" value="InterPro"/>
</dbReference>
<dbReference type="OrthoDB" id="9777193at2"/>
<dbReference type="AlphaFoldDB" id="A0A1T5MD71"/>
<dbReference type="SUPFAM" id="SSF100950">
    <property type="entry name" value="NagB/RpiA/CoA transferase-like"/>
    <property type="match status" value="1"/>
</dbReference>
<name>A0A1T5MD71_9FIRM</name>
<accession>A0A1T5MD71</accession>
<keyword evidence="2 3" id="KW-0808">Transferase</keyword>
<dbReference type="Gene3D" id="3.40.1080.10">
    <property type="entry name" value="Glutaconate Coenzyme A-transferase"/>
    <property type="match status" value="1"/>
</dbReference>
<dbReference type="SMART" id="SM00882">
    <property type="entry name" value="CoA_trans"/>
    <property type="match status" value="1"/>
</dbReference>
<dbReference type="STRING" id="36842.SAMN02194393_04485"/>
<reference evidence="3 4" key="1">
    <citation type="submission" date="2017-02" db="EMBL/GenBank/DDBJ databases">
        <authorList>
            <person name="Peterson S.W."/>
        </authorList>
    </citation>
    <scope>NUCLEOTIDE SEQUENCE [LARGE SCALE GENOMIC DNA]</scope>
    <source>
        <strain evidence="3 4">M1</strain>
    </source>
</reference>
<dbReference type="InterPro" id="IPR004165">
    <property type="entry name" value="CoA_trans_fam_I"/>
</dbReference>
<dbReference type="RefSeq" id="WP_079494843.1">
    <property type="nucleotide sequence ID" value="NZ_FUZT01000014.1"/>
</dbReference>
<dbReference type="InterPro" id="IPR004163">
    <property type="entry name" value="CoA_transf_BS"/>
</dbReference>
<dbReference type="PANTHER" id="PTHR13707">
    <property type="entry name" value="KETOACID-COENZYME A TRANSFERASE"/>
    <property type="match status" value="1"/>
</dbReference>
<dbReference type="Proteomes" id="UP000190285">
    <property type="component" value="Unassembled WGS sequence"/>
</dbReference>
<dbReference type="Pfam" id="PF01144">
    <property type="entry name" value="CoA_trans"/>
    <property type="match status" value="1"/>
</dbReference>
<evidence type="ECO:0000256" key="2">
    <source>
        <dbReference type="ARBA" id="ARBA00022679"/>
    </source>
</evidence>
<protein>
    <submittedName>
        <fullName evidence="3">Acetate CoA/acetoacetate CoA-transferase alpha subunit</fullName>
    </submittedName>
</protein>
<keyword evidence="4" id="KW-1185">Reference proteome</keyword>
<dbReference type="InterPro" id="IPR037171">
    <property type="entry name" value="NagB/RpiA_transferase-like"/>
</dbReference>
<organism evidence="3 4">
    <name type="scientific">Maledivibacter halophilus</name>
    <dbReference type="NCBI Taxonomy" id="36842"/>
    <lineage>
        <taxon>Bacteria</taxon>
        <taxon>Bacillati</taxon>
        <taxon>Bacillota</taxon>
        <taxon>Clostridia</taxon>
        <taxon>Peptostreptococcales</taxon>
        <taxon>Caminicellaceae</taxon>
        <taxon>Maledivibacter</taxon>
    </lineage>
</organism>
<dbReference type="InterPro" id="IPR012792">
    <property type="entry name" value="3-oxoacid_CoA-transf_A"/>
</dbReference>
<evidence type="ECO:0000313" key="4">
    <source>
        <dbReference type="Proteomes" id="UP000190285"/>
    </source>
</evidence>
<dbReference type="EMBL" id="FUZT01000014">
    <property type="protein sequence ID" value="SKC86197.1"/>
    <property type="molecule type" value="Genomic_DNA"/>
</dbReference>
<sequence length="249" mass="26953">MKSKVMSIDDALSVVKDGTRLMLGGFIDVGSPIMCIEKIVEKGVKDLTLIAVTPGMTGFGKSMLYKNKQVKELISSHVGTSAESTKEYLEGELLMKEFFPMGTWIEKVRAGAMGLGGVLVPVGVGILDQPGLFENLDKPKKVIDVDGIKCFVEPALTAEVAIVKAWRADELGNLEYRSTSLNDNADVAMAGKYTIAEVNEIVPVGTISPEKVGTPGVFVNAIVQGQTVEQQDKTYRELWLSQGKLNIEE</sequence>
<comment type="similarity">
    <text evidence="1">Belongs to the 3-oxoacid CoA-transferase subunit A family.</text>
</comment>
<gene>
    <name evidence="3" type="ORF">SAMN02194393_04485</name>
</gene>
<dbReference type="PROSITE" id="PS01273">
    <property type="entry name" value="COA_TRANSF_1"/>
    <property type="match status" value="1"/>
</dbReference>